<sequence>MELDPYLLYRSITYMNLKTYLTPRHYLHGMEDTATVAQLGGLWMFRQYLHHRGVRMSLPLDIIHLSHHYFV</sequence>
<protein>
    <submittedName>
        <fullName evidence="1">CIC11C00000000734</fullName>
    </submittedName>
</protein>
<reference evidence="1 2" key="1">
    <citation type="submission" date="2016-10" db="EMBL/GenBank/DDBJ databases">
        <authorList>
            <person name="de Groot N.N."/>
        </authorList>
    </citation>
    <scope>NUCLEOTIDE SEQUENCE [LARGE SCALE GENOMIC DNA]</scope>
    <source>
        <strain evidence="1 2">PYCC 4715</strain>
    </source>
</reference>
<dbReference type="Proteomes" id="UP000182259">
    <property type="component" value="Chromosome I"/>
</dbReference>
<accession>A0A1L0D4H2</accession>
<gene>
    <name evidence="1" type="ORF">SAMEA4029009_CIC11G00000000734</name>
</gene>
<dbReference type="AlphaFoldDB" id="A0A1L0D4H2"/>
<evidence type="ECO:0000313" key="1">
    <source>
        <dbReference type="EMBL" id="SGZ50888.1"/>
    </source>
</evidence>
<name>A0A1L0D4H2_9ASCO</name>
<proteinExistence type="predicted"/>
<organism evidence="1 2">
    <name type="scientific">Sungouiella intermedia</name>
    <dbReference type="NCBI Taxonomy" id="45354"/>
    <lineage>
        <taxon>Eukaryota</taxon>
        <taxon>Fungi</taxon>
        <taxon>Dikarya</taxon>
        <taxon>Ascomycota</taxon>
        <taxon>Saccharomycotina</taxon>
        <taxon>Pichiomycetes</taxon>
        <taxon>Metschnikowiaceae</taxon>
        <taxon>Sungouiella</taxon>
    </lineage>
</organism>
<dbReference type="EMBL" id="LT635764">
    <property type="protein sequence ID" value="SGZ50888.1"/>
    <property type="molecule type" value="Genomic_DNA"/>
</dbReference>
<evidence type="ECO:0000313" key="2">
    <source>
        <dbReference type="Proteomes" id="UP000182259"/>
    </source>
</evidence>